<feature type="transmembrane region" description="Helical" evidence="2">
    <location>
        <begin position="54"/>
        <end position="74"/>
    </location>
</feature>
<reference evidence="3 4" key="1">
    <citation type="submission" date="2014-04" db="EMBL/GenBank/DDBJ databases">
        <authorList>
            <consortium name="DOE Joint Genome Institute"/>
            <person name="Kuo A."/>
            <person name="Kohler A."/>
            <person name="Jargeat P."/>
            <person name="Nagy L.G."/>
            <person name="Floudas D."/>
            <person name="Copeland A."/>
            <person name="Barry K.W."/>
            <person name="Cichocki N."/>
            <person name="Veneault-Fourrey C."/>
            <person name="LaButti K."/>
            <person name="Lindquist E.A."/>
            <person name="Lipzen A."/>
            <person name="Lundell T."/>
            <person name="Morin E."/>
            <person name="Murat C."/>
            <person name="Sun H."/>
            <person name="Tunlid A."/>
            <person name="Henrissat B."/>
            <person name="Grigoriev I.V."/>
            <person name="Hibbett D.S."/>
            <person name="Martin F."/>
            <person name="Nordberg H.P."/>
            <person name="Cantor M.N."/>
            <person name="Hua S.X."/>
        </authorList>
    </citation>
    <scope>NUCLEOTIDE SEQUENCE [LARGE SCALE GENOMIC DNA]</scope>
    <source>
        <strain evidence="3 4">Ve08.2h10</strain>
    </source>
</reference>
<keyword evidence="2" id="KW-0472">Membrane</keyword>
<accession>A0A0D0EBY9</accession>
<dbReference type="AlphaFoldDB" id="A0A0D0EBY9"/>
<dbReference type="Proteomes" id="UP000054538">
    <property type="component" value="Unassembled WGS sequence"/>
</dbReference>
<evidence type="ECO:0000256" key="1">
    <source>
        <dbReference type="SAM" id="MobiDB-lite"/>
    </source>
</evidence>
<dbReference type="HOGENOM" id="CLU_2085562_0_0_1"/>
<evidence type="ECO:0000256" key="2">
    <source>
        <dbReference type="SAM" id="Phobius"/>
    </source>
</evidence>
<keyword evidence="2" id="KW-1133">Transmembrane helix</keyword>
<proteinExistence type="predicted"/>
<keyword evidence="2" id="KW-0812">Transmembrane</keyword>
<sequence length="117" mass="13372">MPLTPGNKCSRPVRPALPELSPEIKEPLDPLVAHSSHFGHAPPRSQRPMWRTRYAFRYVASVLSFIPSFYIHIYCLSEAHSTPRSCRPRLIPGKYTPVPHTRNPNLQYVNHTVHAQP</sequence>
<feature type="region of interest" description="Disordered" evidence="1">
    <location>
        <begin position="1"/>
        <end position="20"/>
    </location>
</feature>
<evidence type="ECO:0000313" key="4">
    <source>
        <dbReference type="Proteomes" id="UP000054538"/>
    </source>
</evidence>
<organism evidence="3 4">
    <name type="scientific">Paxillus rubicundulus Ve08.2h10</name>
    <dbReference type="NCBI Taxonomy" id="930991"/>
    <lineage>
        <taxon>Eukaryota</taxon>
        <taxon>Fungi</taxon>
        <taxon>Dikarya</taxon>
        <taxon>Basidiomycota</taxon>
        <taxon>Agaricomycotina</taxon>
        <taxon>Agaricomycetes</taxon>
        <taxon>Agaricomycetidae</taxon>
        <taxon>Boletales</taxon>
        <taxon>Paxilineae</taxon>
        <taxon>Paxillaceae</taxon>
        <taxon>Paxillus</taxon>
    </lineage>
</organism>
<dbReference type="InParanoid" id="A0A0D0EBY9"/>
<name>A0A0D0EBY9_9AGAM</name>
<keyword evidence="4" id="KW-1185">Reference proteome</keyword>
<protein>
    <submittedName>
        <fullName evidence="3">Uncharacterized protein</fullName>
    </submittedName>
</protein>
<dbReference type="EMBL" id="KN824892">
    <property type="protein sequence ID" value="KIK98450.1"/>
    <property type="molecule type" value="Genomic_DNA"/>
</dbReference>
<evidence type="ECO:0000313" key="3">
    <source>
        <dbReference type="EMBL" id="KIK98450.1"/>
    </source>
</evidence>
<reference evidence="4" key="2">
    <citation type="submission" date="2015-01" db="EMBL/GenBank/DDBJ databases">
        <title>Evolutionary Origins and Diversification of the Mycorrhizal Mutualists.</title>
        <authorList>
            <consortium name="DOE Joint Genome Institute"/>
            <consortium name="Mycorrhizal Genomics Consortium"/>
            <person name="Kohler A."/>
            <person name="Kuo A."/>
            <person name="Nagy L.G."/>
            <person name="Floudas D."/>
            <person name="Copeland A."/>
            <person name="Barry K.W."/>
            <person name="Cichocki N."/>
            <person name="Veneault-Fourrey C."/>
            <person name="LaButti K."/>
            <person name="Lindquist E.A."/>
            <person name="Lipzen A."/>
            <person name="Lundell T."/>
            <person name="Morin E."/>
            <person name="Murat C."/>
            <person name="Riley R."/>
            <person name="Ohm R."/>
            <person name="Sun H."/>
            <person name="Tunlid A."/>
            <person name="Henrissat B."/>
            <person name="Grigoriev I.V."/>
            <person name="Hibbett D.S."/>
            <person name="Martin F."/>
        </authorList>
    </citation>
    <scope>NUCLEOTIDE SEQUENCE [LARGE SCALE GENOMIC DNA]</scope>
    <source>
        <strain evidence="4">Ve08.2h10</strain>
    </source>
</reference>
<gene>
    <name evidence="3" type="ORF">PAXRUDRAFT_9537</name>
</gene>